<feature type="transmembrane region" description="Helical" evidence="1">
    <location>
        <begin position="93"/>
        <end position="116"/>
    </location>
</feature>
<keyword evidence="1" id="KW-0812">Transmembrane</keyword>
<comment type="caution">
    <text evidence="2">The sequence shown here is derived from an EMBL/GenBank/DDBJ whole genome shotgun (WGS) entry which is preliminary data.</text>
</comment>
<feature type="transmembrane region" description="Helical" evidence="1">
    <location>
        <begin position="60"/>
        <end position="81"/>
    </location>
</feature>
<dbReference type="AlphaFoldDB" id="A0A1W9ZER7"/>
<feature type="transmembrane region" description="Helical" evidence="1">
    <location>
        <begin position="139"/>
        <end position="158"/>
    </location>
</feature>
<dbReference type="EMBL" id="MVHE01000062">
    <property type="protein sequence ID" value="ORA13653.1"/>
    <property type="molecule type" value="Genomic_DNA"/>
</dbReference>
<gene>
    <name evidence="2" type="ORF">BST12_23740</name>
</gene>
<proteinExistence type="predicted"/>
<reference evidence="2 3" key="1">
    <citation type="submission" date="2017-02" db="EMBL/GenBank/DDBJ databases">
        <title>The new phylogeny of genus Mycobacterium.</title>
        <authorList>
            <person name="Tortoli E."/>
            <person name="Trovato A."/>
            <person name="Cirillo D.M."/>
        </authorList>
    </citation>
    <scope>NUCLEOTIDE SEQUENCE [LARGE SCALE GENOMIC DNA]</scope>
    <source>
        <strain evidence="2 3">DSM 45057</strain>
    </source>
</reference>
<evidence type="ECO:0000256" key="1">
    <source>
        <dbReference type="SAM" id="Phobius"/>
    </source>
</evidence>
<feature type="transmembrane region" description="Helical" evidence="1">
    <location>
        <begin position="20"/>
        <end position="40"/>
    </location>
</feature>
<keyword evidence="1" id="KW-1133">Transmembrane helix</keyword>
<organism evidence="2 3">
    <name type="scientific">Mycobacterium angelicum</name>
    <dbReference type="NCBI Taxonomy" id="470074"/>
    <lineage>
        <taxon>Bacteria</taxon>
        <taxon>Bacillati</taxon>
        <taxon>Actinomycetota</taxon>
        <taxon>Actinomycetes</taxon>
        <taxon>Mycobacteriales</taxon>
        <taxon>Mycobacteriaceae</taxon>
        <taxon>Mycobacterium</taxon>
    </lineage>
</organism>
<sequence length="170" mass="18491">MDRQRPPGNSGRTATAASVLSFLGAAAHLLVPLLAFFGIVEVLGHRGSQYAGTYPNWFAPWSFASGGVQIVLAVLLLIGAIKLQRRRPRGITMIAIACTVVIALDVAKVAISITLAKDWKYLPHQMDVDTFRPPSEPGIVMTVVFFMFPIVTLVLVLAPATRRWCHQVSP</sequence>
<keyword evidence="1" id="KW-0472">Membrane</keyword>
<dbReference type="Proteomes" id="UP000192284">
    <property type="component" value="Unassembled WGS sequence"/>
</dbReference>
<evidence type="ECO:0000313" key="2">
    <source>
        <dbReference type="EMBL" id="ORA13653.1"/>
    </source>
</evidence>
<evidence type="ECO:0000313" key="3">
    <source>
        <dbReference type="Proteomes" id="UP000192284"/>
    </source>
</evidence>
<accession>A0A1W9ZER7</accession>
<protein>
    <submittedName>
        <fullName evidence="2">Uncharacterized protein</fullName>
    </submittedName>
</protein>
<keyword evidence="3" id="KW-1185">Reference proteome</keyword>
<name>A0A1W9ZER7_MYCAN</name>